<dbReference type="Gene3D" id="1.10.238.10">
    <property type="entry name" value="EF-hand"/>
    <property type="match status" value="1"/>
</dbReference>
<dbReference type="AlphaFoldDB" id="A0A9P1DS38"/>
<gene>
    <name evidence="2" type="ORF">C1SCF055_LOCUS39976</name>
</gene>
<sequence>MPWPRCHAQLTAFLCITWRCVVRQPRCFSVADDPYDPAGSWLVAVLGSSCCSYRSRDSASDSSMVQLERYRLDQAEAKTLELKRHKAAVAAMVRPTSEAAKAGGSIPWPLRPAQTRAPADRRLFRETFEAFRSKDATGLSAEGFTKLCQHCFLLTKTFGLQDAQQLFWEVTLPGTEMDLNCFEAALSLIAWRTRRSSEHLRRAVILAGFAENCEKVWHIRAETRGAGGVVDNETCILGEGTCHLDWPGELVIPEKRQMMCPSVALTADRFVMKSDSTISTKSTIKIHARTMTFNKCVLTSGSTFLREKDHSACEGIQVMNTELIVQHKLVMKCQDGTVNVTGKSALQAGSNMSLRAKFVSFPDFYVKLFGGRINISAEQLHLGASMGGTPDLVAMAQYEATLGWLGGTWTLGSLVAAAETLSFAMDHRVEVLGTSCDNQELPRRHDYCQELLHSWPWSEKTLGDALSWVPGVKPLDMAEWEGSATPGPLGTSQQVYQRHLCVETDAHEAQAGCGVQWVEFGSEHGPIDE</sequence>
<dbReference type="EMBL" id="CAMXCT020006515">
    <property type="protein sequence ID" value="CAL1168503.1"/>
    <property type="molecule type" value="Genomic_DNA"/>
</dbReference>
<dbReference type="EMBL" id="CAMXCT010006515">
    <property type="protein sequence ID" value="CAI4015128.1"/>
    <property type="molecule type" value="Genomic_DNA"/>
</dbReference>
<dbReference type="SUPFAM" id="SSF47473">
    <property type="entry name" value="EF-hand"/>
    <property type="match status" value="1"/>
</dbReference>
<dbReference type="InterPro" id="IPR011992">
    <property type="entry name" value="EF-hand-dom_pair"/>
</dbReference>
<evidence type="ECO:0000313" key="4">
    <source>
        <dbReference type="Proteomes" id="UP001152797"/>
    </source>
</evidence>
<evidence type="ECO:0000313" key="3">
    <source>
        <dbReference type="EMBL" id="CAL1168503.1"/>
    </source>
</evidence>
<evidence type="ECO:0000313" key="2">
    <source>
        <dbReference type="EMBL" id="CAI4015128.1"/>
    </source>
</evidence>
<dbReference type="Proteomes" id="UP001152797">
    <property type="component" value="Unassembled WGS sequence"/>
</dbReference>
<dbReference type="EMBL" id="CAMXCT030006515">
    <property type="protein sequence ID" value="CAL4802440.1"/>
    <property type="molecule type" value="Genomic_DNA"/>
</dbReference>
<protein>
    <submittedName>
        <fullName evidence="2">Uncharacterized protein</fullName>
    </submittedName>
</protein>
<organism evidence="2">
    <name type="scientific">Cladocopium goreaui</name>
    <dbReference type="NCBI Taxonomy" id="2562237"/>
    <lineage>
        <taxon>Eukaryota</taxon>
        <taxon>Sar</taxon>
        <taxon>Alveolata</taxon>
        <taxon>Dinophyceae</taxon>
        <taxon>Suessiales</taxon>
        <taxon>Symbiodiniaceae</taxon>
        <taxon>Cladocopium</taxon>
    </lineage>
</organism>
<comment type="caution">
    <text evidence="2">The sequence shown here is derived from an EMBL/GenBank/DDBJ whole genome shotgun (WGS) entry which is preliminary data.</text>
</comment>
<evidence type="ECO:0000256" key="1">
    <source>
        <dbReference type="SAM" id="SignalP"/>
    </source>
</evidence>
<name>A0A9P1DS38_9DINO</name>
<proteinExistence type="predicted"/>
<keyword evidence="4" id="KW-1185">Reference proteome</keyword>
<keyword evidence="1" id="KW-0732">Signal</keyword>
<feature type="chain" id="PRO_5043271600" evidence="1">
    <location>
        <begin position="23"/>
        <end position="529"/>
    </location>
</feature>
<reference evidence="2" key="1">
    <citation type="submission" date="2022-10" db="EMBL/GenBank/DDBJ databases">
        <authorList>
            <person name="Chen Y."/>
            <person name="Dougan E. K."/>
            <person name="Chan C."/>
            <person name="Rhodes N."/>
            <person name="Thang M."/>
        </authorList>
    </citation>
    <scope>NUCLEOTIDE SEQUENCE</scope>
</reference>
<reference evidence="3" key="2">
    <citation type="submission" date="2024-04" db="EMBL/GenBank/DDBJ databases">
        <authorList>
            <person name="Chen Y."/>
            <person name="Shah S."/>
            <person name="Dougan E. K."/>
            <person name="Thang M."/>
            <person name="Chan C."/>
        </authorList>
    </citation>
    <scope>NUCLEOTIDE SEQUENCE [LARGE SCALE GENOMIC DNA]</scope>
</reference>
<feature type="signal peptide" evidence="1">
    <location>
        <begin position="1"/>
        <end position="22"/>
    </location>
</feature>
<accession>A0A9P1DS38</accession>